<evidence type="ECO:0000259" key="1">
    <source>
        <dbReference type="SMART" id="SM01022"/>
    </source>
</evidence>
<gene>
    <name evidence="2" type="ORF">MUB52_13720</name>
</gene>
<sequence length="140" mass="15461">MVTLAEVKARYPDAEVFSFGDTPELIAALTALVRSGAKRATCSAVVDIEAGRQEAPQVGRRDIVLDEGGAPAFVIETLELRETTWETMPEEMALAEGENETLEGWQADHKDYFTRHGIFAPDMKLIWERFEVVEDFGAGG</sequence>
<dbReference type="SUPFAM" id="SSF88697">
    <property type="entry name" value="PUA domain-like"/>
    <property type="match status" value="1"/>
</dbReference>
<dbReference type="RefSeq" id="WP_263844801.1">
    <property type="nucleotide sequence ID" value="NZ_JALIEB010000008.1"/>
</dbReference>
<evidence type="ECO:0000313" key="2">
    <source>
        <dbReference type="EMBL" id="MCV3272491.1"/>
    </source>
</evidence>
<proteinExistence type="predicted"/>
<dbReference type="Proteomes" id="UP001208690">
    <property type="component" value="Unassembled WGS sequence"/>
</dbReference>
<dbReference type="EMBL" id="JALIEB010000008">
    <property type="protein sequence ID" value="MCV3272491.1"/>
    <property type="molecule type" value="Genomic_DNA"/>
</dbReference>
<dbReference type="Gene3D" id="3.10.400.10">
    <property type="entry name" value="Sulfate adenylyltransferase"/>
    <property type="match status" value="1"/>
</dbReference>
<evidence type="ECO:0000313" key="3">
    <source>
        <dbReference type="Proteomes" id="UP001208690"/>
    </source>
</evidence>
<reference evidence="2 3" key="1">
    <citation type="submission" date="2022-04" db="EMBL/GenBank/DDBJ databases">
        <title>Roseobacter sp. WL0113 is a bacterium isolated from neritic sediment.</title>
        <authorList>
            <person name="Wang L."/>
            <person name="He W."/>
            <person name="Zhang D.-F."/>
        </authorList>
    </citation>
    <scope>NUCLEOTIDE SEQUENCE [LARGE SCALE GENOMIC DNA]</scope>
    <source>
        <strain evidence="2 3">WL0113</strain>
    </source>
</reference>
<dbReference type="InterPro" id="IPR007374">
    <property type="entry name" value="ASCH_domain"/>
</dbReference>
<dbReference type="PANTHER" id="PTHR39203:SF1">
    <property type="entry name" value="CYTOPLASMIC PROTEIN"/>
    <property type="match status" value="1"/>
</dbReference>
<protein>
    <submittedName>
        <fullName evidence="2">ASCH domain-containing protein</fullName>
    </submittedName>
</protein>
<dbReference type="Pfam" id="PF04266">
    <property type="entry name" value="ASCH"/>
    <property type="match status" value="1"/>
</dbReference>
<dbReference type="PANTHER" id="PTHR39203">
    <property type="entry name" value="CYTOPLASMIC PROTEIN-RELATED"/>
    <property type="match status" value="1"/>
</dbReference>
<comment type="caution">
    <text evidence="2">The sequence shown here is derived from an EMBL/GenBank/DDBJ whole genome shotgun (WGS) entry which is preliminary data.</text>
</comment>
<keyword evidence="3" id="KW-1185">Reference proteome</keyword>
<dbReference type="InterPro" id="IPR015947">
    <property type="entry name" value="PUA-like_sf"/>
</dbReference>
<dbReference type="SMART" id="SM01022">
    <property type="entry name" value="ASCH"/>
    <property type="match status" value="1"/>
</dbReference>
<accession>A0ABT3BFX7</accession>
<feature type="domain" description="ASCH" evidence="1">
    <location>
        <begin position="17"/>
        <end position="134"/>
    </location>
</feature>
<name>A0ABT3BFX7_9RHOB</name>
<organism evidence="2 3">
    <name type="scientific">Roseobacter sinensis</name>
    <dbReference type="NCBI Taxonomy" id="2931391"/>
    <lineage>
        <taxon>Bacteria</taxon>
        <taxon>Pseudomonadati</taxon>
        <taxon>Pseudomonadota</taxon>
        <taxon>Alphaproteobacteria</taxon>
        <taxon>Rhodobacterales</taxon>
        <taxon>Roseobacteraceae</taxon>
        <taxon>Roseobacter</taxon>
    </lineage>
</organism>
<dbReference type="InterPro" id="IPR009326">
    <property type="entry name" value="DUF984"/>
</dbReference>